<comment type="similarity">
    <text evidence="3">Belongs to the HPF1 family.</text>
</comment>
<dbReference type="GO" id="GO:0072572">
    <property type="term" value="F:poly-ADP-D-ribose binding"/>
    <property type="evidence" value="ECO:0007669"/>
    <property type="project" value="TreeGrafter"/>
</dbReference>
<dbReference type="GO" id="GO:0005694">
    <property type="term" value="C:chromosome"/>
    <property type="evidence" value="ECO:0007669"/>
    <property type="project" value="UniProtKB-SubCell"/>
</dbReference>
<evidence type="ECO:0000256" key="4">
    <source>
        <dbReference type="ARBA" id="ARBA00022454"/>
    </source>
</evidence>
<dbReference type="AlphaFoldDB" id="A0AAN9B0A8"/>
<evidence type="ECO:0000259" key="7">
    <source>
        <dbReference type="Pfam" id="PF10283"/>
    </source>
</evidence>
<evidence type="ECO:0000256" key="2">
    <source>
        <dbReference type="ARBA" id="ARBA00004286"/>
    </source>
</evidence>
<gene>
    <name evidence="8" type="ORF">V1264_003787</name>
</gene>
<name>A0AAN9B0A8_9CAEN</name>
<feature type="compositionally biased region" description="Low complexity" evidence="6">
    <location>
        <begin position="53"/>
        <end position="62"/>
    </location>
</feature>
<dbReference type="PANTHER" id="PTHR13386">
    <property type="entry name" value="HISTONE PARYLATION FACTOR 1"/>
    <property type="match status" value="1"/>
</dbReference>
<dbReference type="InterPro" id="IPR019361">
    <property type="entry name" value="HPF1"/>
</dbReference>
<proteinExistence type="inferred from homology"/>
<accession>A0AAN9B0A8</accession>
<comment type="subcellular location">
    <subcellularLocation>
        <location evidence="2">Chromosome</location>
    </subcellularLocation>
    <subcellularLocation>
        <location evidence="1">Nucleus</location>
    </subcellularLocation>
</comment>
<dbReference type="Pfam" id="PF10283">
    <property type="entry name" value="zf-CCHH"/>
    <property type="match status" value="1"/>
</dbReference>
<feature type="domain" description="PBZ-type" evidence="7">
    <location>
        <begin position="10"/>
        <end position="34"/>
    </location>
</feature>
<reference evidence="8 9" key="1">
    <citation type="submission" date="2024-02" db="EMBL/GenBank/DDBJ databases">
        <title>Chromosome-scale genome assembly of the rough periwinkle Littorina saxatilis.</title>
        <authorList>
            <person name="De Jode A."/>
            <person name="Faria R."/>
            <person name="Formenti G."/>
            <person name="Sims Y."/>
            <person name="Smith T.P."/>
            <person name="Tracey A."/>
            <person name="Wood J.M.D."/>
            <person name="Zagrodzka Z.B."/>
            <person name="Johannesson K."/>
            <person name="Butlin R.K."/>
            <person name="Leder E.H."/>
        </authorList>
    </citation>
    <scope>NUCLEOTIDE SEQUENCE [LARGE SCALE GENOMIC DNA]</scope>
    <source>
        <strain evidence="8">Snail1</strain>
        <tissue evidence="8">Muscle</tissue>
    </source>
</reference>
<feature type="compositionally biased region" description="Acidic residues" evidence="6">
    <location>
        <begin position="115"/>
        <end position="125"/>
    </location>
</feature>
<dbReference type="PANTHER" id="PTHR13386:SF1">
    <property type="entry name" value="HISTONE PARYLATION FACTOR 1"/>
    <property type="match status" value="1"/>
</dbReference>
<evidence type="ECO:0000256" key="1">
    <source>
        <dbReference type="ARBA" id="ARBA00004123"/>
    </source>
</evidence>
<protein>
    <recommendedName>
        <fullName evidence="7">PBZ-type domain-containing protein</fullName>
    </recommendedName>
</protein>
<evidence type="ECO:0000313" key="9">
    <source>
        <dbReference type="Proteomes" id="UP001374579"/>
    </source>
</evidence>
<organism evidence="8 9">
    <name type="scientific">Littorina saxatilis</name>
    <dbReference type="NCBI Taxonomy" id="31220"/>
    <lineage>
        <taxon>Eukaryota</taxon>
        <taxon>Metazoa</taxon>
        <taxon>Spiralia</taxon>
        <taxon>Lophotrochozoa</taxon>
        <taxon>Mollusca</taxon>
        <taxon>Gastropoda</taxon>
        <taxon>Caenogastropoda</taxon>
        <taxon>Littorinimorpha</taxon>
        <taxon>Littorinoidea</taxon>
        <taxon>Littorinidae</taxon>
        <taxon>Littorina</taxon>
    </lineage>
</organism>
<dbReference type="InterPro" id="IPR019406">
    <property type="entry name" value="APLF_PBZ"/>
</dbReference>
<evidence type="ECO:0000256" key="6">
    <source>
        <dbReference type="SAM" id="MobiDB-lite"/>
    </source>
</evidence>
<keyword evidence="4" id="KW-0158">Chromosome</keyword>
<dbReference type="GO" id="GO:0042393">
    <property type="term" value="F:histone binding"/>
    <property type="evidence" value="ECO:0007669"/>
    <property type="project" value="InterPro"/>
</dbReference>
<keyword evidence="9" id="KW-1185">Reference proteome</keyword>
<comment type="caution">
    <text evidence="8">The sequence shown here is derived from an EMBL/GenBank/DDBJ whole genome shotgun (WGS) entry which is preliminary data.</text>
</comment>
<evidence type="ECO:0000313" key="8">
    <source>
        <dbReference type="EMBL" id="KAK7096713.1"/>
    </source>
</evidence>
<feature type="region of interest" description="Disordered" evidence="6">
    <location>
        <begin position="21"/>
        <end position="132"/>
    </location>
</feature>
<keyword evidence="5" id="KW-0539">Nucleus</keyword>
<sequence>MATPAKVDPKPICKYGAKCYRTNEQHVKQFRHPKRDRRDDEEEESPKKRKTETTTAKGKAGTIAQYFGKKKPANEPEKEEEEKEDAGMSLKKAETGPEESEEREDNSGSDNGESANEEEDDDAEMPESPVDVRENIKSKFLVEMPEDFYDFWKLCKSLNSDDPLEALEDTLGFTLVGPYDILAGQHKDIARNSSGRRPNFLLHWRYYYDPPEFLTVIKGDDKKQFHLGYFRDDPNELPVLVAANSAKENGNFTPKGDNLFAAVSFYISEKLKDKSLPSEEKKSLQKLQEAVKTAAEAGRYSLELKTKRMKERDRKVVCKTFHGAGLVVPVDENEVGYRPVPETPRELQKMFAKIRDSKSESERDKNMDPLQEIITFIQFANDECDYGEGIELGLDLFTFGSKCFHPQVESLLTLGYQLVGRPEYSKIIEAHLKRRPDSAELSQID</sequence>
<dbReference type="Proteomes" id="UP001374579">
    <property type="component" value="Unassembled WGS sequence"/>
</dbReference>
<dbReference type="EMBL" id="JBAMIC010000013">
    <property type="protein sequence ID" value="KAK7096713.1"/>
    <property type="molecule type" value="Genomic_DNA"/>
</dbReference>
<dbReference type="Pfam" id="PF10228">
    <property type="entry name" value="HPF1"/>
    <property type="match status" value="1"/>
</dbReference>
<evidence type="ECO:0000256" key="5">
    <source>
        <dbReference type="ARBA" id="ARBA00023242"/>
    </source>
</evidence>
<evidence type="ECO:0000256" key="3">
    <source>
        <dbReference type="ARBA" id="ARBA00010803"/>
    </source>
</evidence>
<dbReference type="GO" id="GO:0005634">
    <property type="term" value="C:nucleus"/>
    <property type="evidence" value="ECO:0007669"/>
    <property type="project" value="UniProtKB-SubCell"/>
</dbReference>
<dbReference type="GO" id="GO:0006974">
    <property type="term" value="P:DNA damage response"/>
    <property type="evidence" value="ECO:0007669"/>
    <property type="project" value="InterPro"/>
</dbReference>